<evidence type="ECO:0000259" key="3">
    <source>
        <dbReference type="Pfam" id="PF23636"/>
    </source>
</evidence>
<proteinExistence type="predicted"/>
<feature type="transmembrane region" description="Helical" evidence="2">
    <location>
        <begin position="99"/>
        <end position="118"/>
    </location>
</feature>
<keyword evidence="2" id="KW-0812">Transmembrane</keyword>
<evidence type="ECO:0000313" key="4">
    <source>
        <dbReference type="EMBL" id="MFD0689078.1"/>
    </source>
</evidence>
<feature type="transmembrane region" description="Helical" evidence="2">
    <location>
        <begin position="124"/>
        <end position="143"/>
    </location>
</feature>
<sequence>MAADRSPEFPPVGSAPPRRAVTDGETVAAGFAMFAGVMMMTAGILQALAGFSVLVRDAFGTGAPHYAFGWDPAVWGWVHLVAGAVVAVAAWGVFAARPWARAAGIAVAGISAISNFMALPHYPFWSLLVIAFDVAVIWALALYERPGEDG</sequence>
<evidence type="ECO:0000313" key="5">
    <source>
        <dbReference type="Proteomes" id="UP001597063"/>
    </source>
</evidence>
<name>A0ABW2XU95_9ACTN</name>
<dbReference type="InterPro" id="IPR055568">
    <property type="entry name" value="DUF7144"/>
</dbReference>
<dbReference type="Proteomes" id="UP001597063">
    <property type="component" value="Unassembled WGS sequence"/>
</dbReference>
<feature type="transmembrane region" description="Helical" evidence="2">
    <location>
        <begin position="27"/>
        <end position="54"/>
    </location>
</feature>
<keyword evidence="5" id="KW-1185">Reference proteome</keyword>
<protein>
    <recommendedName>
        <fullName evidence="3">DUF7144 domain-containing protein</fullName>
    </recommendedName>
</protein>
<organism evidence="4 5">
    <name type="scientific">Actinomadura fibrosa</name>
    <dbReference type="NCBI Taxonomy" id="111802"/>
    <lineage>
        <taxon>Bacteria</taxon>
        <taxon>Bacillati</taxon>
        <taxon>Actinomycetota</taxon>
        <taxon>Actinomycetes</taxon>
        <taxon>Streptosporangiales</taxon>
        <taxon>Thermomonosporaceae</taxon>
        <taxon>Actinomadura</taxon>
    </lineage>
</organism>
<evidence type="ECO:0000256" key="1">
    <source>
        <dbReference type="SAM" id="MobiDB-lite"/>
    </source>
</evidence>
<reference evidence="5" key="1">
    <citation type="journal article" date="2019" name="Int. J. Syst. Evol. Microbiol.">
        <title>The Global Catalogue of Microorganisms (GCM) 10K type strain sequencing project: providing services to taxonomists for standard genome sequencing and annotation.</title>
        <authorList>
            <consortium name="The Broad Institute Genomics Platform"/>
            <consortium name="The Broad Institute Genome Sequencing Center for Infectious Disease"/>
            <person name="Wu L."/>
            <person name="Ma J."/>
        </authorList>
    </citation>
    <scope>NUCLEOTIDE SEQUENCE [LARGE SCALE GENOMIC DNA]</scope>
    <source>
        <strain evidence="5">JCM 9371</strain>
    </source>
</reference>
<dbReference type="RefSeq" id="WP_131761270.1">
    <property type="nucleotide sequence ID" value="NZ_CAACUY010000156.1"/>
</dbReference>
<keyword evidence="2" id="KW-1133">Transmembrane helix</keyword>
<keyword evidence="2" id="KW-0472">Membrane</keyword>
<gene>
    <name evidence="4" type="ORF">ACFQZM_31625</name>
</gene>
<evidence type="ECO:0000256" key="2">
    <source>
        <dbReference type="SAM" id="Phobius"/>
    </source>
</evidence>
<dbReference type="Pfam" id="PF23636">
    <property type="entry name" value="DUF7144"/>
    <property type="match status" value="1"/>
</dbReference>
<feature type="transmembrane region" description="Helical" evidence="2">
    <location>
        <begin position="74"/>
        <end position="94"/>
    </location>
</feature>
<feature type="domain" description="DUF7144" evidence="3">
    <location>
        <begin position="32"/>
        <end position="144"/>
    </location>
</feature>
<accession>A0ABW2XU95</accession>
<dbReference type="EMBL" id="JBHTGP010000016">
    <property type="protein sequence ID" value="MFD0689078.1"/>
    <property type="molecule type" value="Genomic_DNA"/>
</dbReference>
<feature type="region of interest" description="Disordered" evidence="1">
    <location>
        <begin position="1"/>
        <end position="20"/>
    </location>
</feature>
<comment type="caution">
    <text evidence="4">The sequence shown here is derived from an EMBL/GenBank/DDBJ whole genome shotgun (WGS) entry which is preliminary data.</text>
</comment>